<reference evidence="3" key="1">
    <citation type="submission" date="2020-09" db="EMBL/GenBank/DDBJ databases">
        <authorList>
            <person name="Kim M.K."/>
        </authorList>
    </citation>
    <scope>NUCLEOTIDE SEQUENCE</scope>
    <source>
        <strain evidence="3">BT702</strain>
    </source>
</reference>
<dbReference type="RefSeq" id="WP_190889356.1">
    <property type="nucleotide sequence ID" value="NZ_JACWZY010000022.1"/>
</dbReference>
<dbReference type="InterPro" id="IPR001789">
    <property type="entry name" value="Sig_transdc_resp-reg_receiver"/>
</dbReference>
<proteinExistence type="predicted"/>
<dbReference type="PANTHER" id="PTHR44520">
    <property type="entry name" value="RESPONSE REGULATOR RCP1-RELATED"/>
    <property type="match status" value="1"/>
</dbReference>
<dbReference type="PANTHER" id="PTHR44520:SF2">
    <property type="entry name" value="RESPONSE REGULATOR RCP1"/>
    <property type="match status" value="1"/>
</dbReference>
<dbReference type="AlphaFoldDB" id="A0A926XZ01"/>
<comment type="caution">
    <text evidence="3">The sequence shown here is derived from an EMBL/GenBank/DDBJ whole genome shotgun (WGS) entry which is preliminary data.</text>
</comment>
<evidence type="ECO:0000313" key="3">
    <source>
        <dbReference type="EMBL" id="MBD2703509.1"/>
    </source>
</evidence>
<keyword evidence="1" id="KW-0597">Phosphoprotein</keyword>
<dbReference type="SMART" id="SM00448">
    <property type="entry name" value="REC"/>
    <property type="match status" value="1"/>
</dbReference>
<dbReference type="Gene3D" id="3.40.50.2300">
    <property type="match status" value="1"/>
</dbReference>
<keyword evidence="4" id="KW-1185">Reference proteome</keyword>
<feature type="domain" description="Response regulatory" evidence="2">
    <location>
        <begin position="4"/>
        <end position="123"/>
    </location>
</feature>
<dbReference type="InterPro" id="IPR052893">
    <property type="entry name" value="TCS_response_regulator"/>
</dbReference>
<dbReference type="GO" id="GO:0000160">
    <property type="term" value="P:phosphorelay signal transduction system"/>
    <property type="evidence" value="ECO:0007669"/>
    <property type="project" value="InterPro"/>
</dbReference>
<dbReference type="SUPFAM" id="SSF52172">
    <property type="entry name" value="CheY-like"/>
    <property type="match status" value="1"/>
</dbReference>
<sequence length="132" mass="15254">MEYNLLIADDDDDDVLLLTKYLHGHNASVKLTHVWNGTGIIQKLMEGMRPDLIMVDSQMPIMNGQELLRQLRANPGWQHIPIVVWAGTLSEEDTMHFYQSGANSCVMKQDIFARMDVFCRYWFELIKLVPTN</sequence>
<feature type="modified residue" description="4-aspartylphosphate" evidence="1">
    <location>
        <position position="56"/>
    </location>
</feature>
<evidence type="ECO:0000256" key="1">
    <source>
        <dbReference type="PROSITE-ProRule" id="PRU00169"/>
    </source>
</evidence>
<protein>
    <submittedName>
        <fullName evidence="3">Response regulator</fullName>
    </submittedName>
</protein>
<organism evidence="3 4">
    <name type="scientific">Spirosoma profusum</name>
    <dbReference type="NCBI Taxonomy" id="2771354"/>
    <lineage>
        <taxon>Bacteria</taxon>
        <taxon>Pseudomonadati</taxon>
        <taxon>Bacteroidota</taxon>
        <taxon>Cytophagia</taxon>
        <taxon>Cytophagales</taxon>
        <taxon>Cytophagaceae</taxon>
        <taxon>Spirosoma</taxon>
    </lineage>
</organism>
<accession>A0A926XZ01</accession>
<dbReference type="InterPro" id="IPR011006">
    <property type="entry name" value="CheY-like_superfamily"/>
</dbReference>
<dbReference type="Proteomes" id="UP000598820">
    <property type="component" value="Unassembled WGS sequence"/>
</dbReference>
<evidence type="ECO:0000259" key="2">
    <source>
        <dbReference type="PROSITE" id="PS50110"/>
    </source>
</evidence>
<name>A0A926XZ01_9BACT</name>
<dbReference type="EMBL" id="JACWZY010000022">
    <property type="protein sequence ID" value="MBD2703509.1"/>
    <property type="molecule type" value="Genomic_DNA"/>
</dbReference>
<dbReference type="Pfam" id="PF00072">
    <property type="entry name" value="Response_reg"/>
    <property type="match status" value="1"/>
</dbReference>
<dbReference type="PROSITE" id="PS50110">
    <property type="entry name" value="RESPONSE_REGULATORY"/>
    <property type="match status" value="1"/>
</dbReference>
<evidence type="ECO:0000313" key="4">
    <source>
        <dbReference type="Proteomes" id="UP000598820"/>
    </source>
</evidence>
<gene>
    <name evidence="3" type="ORF">IC229_22885</name>
</gene>